<protein>
    <submittedName>
        <fullName evidence="15">TonB-dependent receptor</fullName>
    </submittedName>
</protein>
<keyword evidence="5 12" id="KW-0732">Signal</keyword>
<evidence type="ECO:0000256" key="4">
    <source>
        <dbReference type="ARBA" id="ARBA00022692"/>
    </source>
</evidence>
<evidence type="ECO:0000256" key="11">
    <source>
        <dbReference type="RuleBase" id="RU003357"/>
    </source>
</evidence>
<dbReference type="Gene3D" id="2.170.130.10">
    <property type="entry name" value="TonB-dependent receptor, plug domain"/>
    <property type="match status" value="1"/>
</dbReference>
<feature type="signal peptide" evidence="12">
    <location>
        <begin position="1"/>
        <end position="31"/>
    </location>
</feature>
<keyword evidence="7 10" id="KW-0472">Membrane</keyword>
<dbReference type="Proteomes" id="UP001555786">
    <property type="component" value="Unassembled WGS sequence"/>
</dbReference>
<dbReference type="EMBL" id="JBFNQD010000027">
    <property type="protein sequence ID" value="MEW9310417.1"/>
    <property type="molecule type" value="Genomic_DNA"/>
</dbReference>
<keyword evidence="6 11" id="KW-0798">TonB box</keyword>
<evidence type="ECO:0000256" key="6">
    <source>
        <dbReference type="ARBA" id="ARBA00023077"/>
    </source>
</evidence>
<evidence type="ECO:0000256" key="7">
    <source>
        <dbReference type="ARBA" id="ARBA00023136"/>
    </source>
</evidence>
<evidence type="ECO:0000256" key="8">
    <source>
        <dbReference type="ARBA" id="ARBA00023170"/>
    </source>
</evidence>
<evidence type="ECO:0000256" key="9">
    <source>
        <dbReference type="ARBA" id="ARBA00023237"/>
    </source>
</evidence>
<dbReference type="InterPro" id="IPR039426">
    <property type="entry name" value="TonB-dep_rcpt-like"/>
</dbReference>
<evidence type="ECO:0000313" key="15">
    <source>
        <dbReference type="EMBL" id="MEW9310417.1"/>
    </source>
</evidence>
<evidence type="ECO:0000256" key="5">
    <source>
        <dbReference type="ARBA" id="ARBA00022729"/>
    </source>
</evidence>
<feature type="chain" id="PRO_5046436487" evidence="12">
    <location>
        <begin position="32"/>
        <end position="640"/>
    </location>
</feature>
<keyword evidence="9 10" id="KW-0998">Cell outer membrane</keyword>
<evidence type="ECO:0000256" key="3">
    <source>
        <dbReference type="ARBA" id="ARBA00022452"/>
    </source>
</evidence>
<reference evidence="15 16" key="1">
    <citation type="submission" date="2024-07" db="EMBL/GenBank/DDBJ databases">
        <title>Description of Labrys sedimenti sp. nov., isolated from a diclofenac-degrading enrichment culture.</title>
        <authorList>
            <person name="Tancsics A."/>
            <person name="Csepanyi A."/>
        </authorList>
    </citation>
    <scope>NUCLEOTIDE SEQUENCE [LARGE SCALE GENOMIC DNA]</scope>
    <source>
        <strain evidence="15 16">LMG 23578</strain>
    </source>
</reference>
<comment type="subcellular location">
    <subcellularLocation>
        <location evidence="1 10">Cell outer membrane</location>
        <topology evidence="1 10">Multi-pass membrane protein</topology>
    </subcellularLocation>
</comment>
<gene>
    <name evidence="15" type="ORF">ABXS05_33065</name>
</gene>
<dbReference type="InterPro" id="IPR000531">
    <property type="entry name" value="Beta-barrel_TonB"/>
</dbReference>
<dbReference type="PANTHER" id="PTHR30069">
    <property type="entry name" value="TONB-DEPENDENT OUTER MEMBRANE RECEPTOR"/>
    <property type="match status" value="1"/>
</dbReference>
<name>A0ABV3PXL5_9HYPH</name>
<comment type="caution">
    <text evidence="15">The sequence shown here is derived from an EMBL/GenBank/DDBJ whole genome shotgun (WGS) entry which is preliminary data.</text>
</comment>
<evidence type="ECO:0000259" key="13">
    <source>
        <dbReference type="Pfam" id="PF00593"/>
    </source>
</evidence>
<comment type="similarity">
    <text evidence="10 11">Belongs to the TonB-dependent receptor family.</text>
</comment>
<dbReference type="RefSeq" id="WP_367626824.1">
    <property type="nucleotide sequence ID" value="NZ_JBFNQD010000027.1"/>
</dbReference>
<dbReference type="CDD" id="cd01347">
    <property type="entry name" value="ligand_gated_channel"/>
    <property type="match status" value="1"/>
</dbReference>
<sequence length="640" mass="69880">MINRFPVAELPAIGLGLFASLAVLSILPAQAQPAGAEEPIELDPVVVTGAPTPANQLGSTVTVVTAEEIEKAQRRTVSDVLATVPGLNVVQAGGPGSQTAVFMRGTNANHVKVLVDGIDVGDPGNPNGAFDFGKLLAGDVERIEVLRGPQSGLYGADAIGGVIAITSRKGSGTPKLTALLEGGSFGTFNQRIGLSGSHSIFNYAFGIDHFRATDTPVTPVALLPPGQRAIGNLYDNTVYSARLGADFSDSLSASLIARYSDSKLLFTGDSFTGPNALHSSQTEDLLLTRGEVVWHSLDERYRTVLGVDYLRDRRRSVPSPENMTPPSTSIGERLKFDLRQEIALTDAHKVTFGLERENYRLQTEDLTASSGNSAVFAQIQSNWFENFYLTSNLRYDRNDDFGGRLTWRIAPAYTIAATGTVLRASYGTGFKAPTLSQLYRDYTPFFYANRNLKPEESSGYDLGFEQPLWGDRLRIGSTFYYNRIRNLIDYNETFTTNVNVGRATTYGNESFVSVRVNEQVSLRGDYTFTIARNDVTELSLLRRPKHKASLQVAWSPMEALNLSATLLYVGSWIDGNRSFSVPRLKASGYATVNLAADYKLNERASVFARVDNLFDRRYETPVGFEQPGLGVYAGVRLSAF</sequence>
<feature type="domain" description="TonB-dependent receptor-like beta-barrel" evidence="13">
    <location>
        <begin position="202"/>
        <end position="613"/>
    </location>
</feature>
<proteinExistence type="inferred from homology"/>
<organism evidence="15 16">
    <name type="scientific">Labrys neptuniae</name>
    <dbReference type="NCBI Taxonomy" id="376174"/>
    <lineage>
        <taxon>Bacteria</taxon>
        <taxon>Pseudomonadati</taxon>
        <taxon>Pseudomonadota</taxon>
        <taxon>Alphaproteobacteria</taxon>
        <taxon>Hyphomicrobiales</taxon>
        <taxon>Xanthobacteraceae</taxon>
        <taxon>Labrys</taxon>
    </lineage>
</organism>
<dbReference type="Pfam" id="PF07715">
    <property type="entry name" value="Plug"/>
    <property type="match status" value="1"/>
</dbReference>
<evidence type="ECO:0000313" key="16">
    <source>
        <dbReference type="Proteomes" id="UP001555786"/>
    </source>
</evidence>
<dbReference type="Gene3D" id="2.40.170.20">
    <property type="entry name" value="TonB-dependent receptor, beta-barrel domain"/>
    <property type="match status" value="1"/>
</dbReference>
<evidence type="ECO:0000256" key="1">
    <source>
        <dbReference type="ARBA" id="ARBA00004571"/>
    </source>
</evidence>
<keyword evidence="3 10" id="KW-1134">Transmembrane beta strand</keyword>
<evidence type="ECO:0000259" key="14">
    <source>
        <dbReference type="Pfam" id="PF07715"/>
    </source>
</evidence>
<dbReference type="InterPro" id="IPR036942">
    <property type="entry name" value="Beta-barrel_TonB_sf"/>
</dbReference>
<keyword evidence="4 10" id="KW-0812">Transmembrane</keyword>
<keyword evidence="8 15" id="KW-0675">Receptor</keyword>
<evidence type="ECO:0000256" key="12">
    <source>
        <dbReference type="SAM" id="SignalP"/>
    </source>
</evidence>
<dbReference type="PANTHER" id="PTHR30069:SF29">
    <property type="entry name" value="HEMOGLOBIN AND HEMOGLOBIN-HAPTOGLOBIN-BINDING PROTEIN 1-RELATED"/>
    <property type="match status" value="1"/>
</dbReference>
<evidence type="ECO:0000256" key="10">
    <source>
        <dbReference type="PROSITE-ProRule" id="PRU01360"/>
    </source>
</evidence>
<dbReference type="InterPro" id="IPR037066">
    <property type="entry name" value="Plug_dom_sf"/>
</dbReference>
<dbReference type="Pfam" id="PF00593">
    <property type="entry name" value="TonB_dep_Rec_b-barrel"/>
    <property type="match status" value="1"/>
</dbReference>
<feature type="domain" description="TonB-dependent receptor plug" evidence="14">
    <location>
        <begin position="56"/>
        <end position="162"/>
    </location>
</feature>
<accession>A0ABV3PXL5</accession>
<dbReference type="PROSITE" id="PS52016">
    <property type="entry name" value="TONB_DEPENDENT_REC_3"/>
    <property type="match status" value="1"/>
</dbReference>
<keyword evidence="2 10" id="KW-0813">Transport</keyword>
<evidence type="ECO:0000256" key="2">
    <source>
        <dbReference type="ARBA" id="ARBA00022448"/>
    </source>
</evidence>
<dbReference type="InterPro" id="IPR012910">
    <property type="entry name" value="Plug_dom"/>
</dbReference>
<keyword evidence="16" id="KW-1185">Reference proteome</keyword>
<dbReference type="SUPFAM" id="SSF56935">
    <property type="entry name" value="Porins"/>
    <property type="match status" value="1"/>
</dbReference>